<keyword evidence="2" id="KW-1185">Reference proteome</keyword>
<protein>
    <submittedName>
        <fullName evidence="1">Uncharacterized protein</fullName>
    </submittedName>
</protein>
<reference evidence="1" key="2">
    <citation type="submission" date="2023-05" db="EMBL/GenBank/DDBJ databases">
        <authorList>
            <consortium name="Lawrence Berkeley National Laboratory"/>
            <person name="Steindorff A."/>
            <person name="Hensen N."/>
            <person name="Bonometti L."/>
            <person name="Westerberg I."/>
            <person name="Brannstrom I.O."/>
            <person name="Guillou S."/>
            <person name="Cros-Aarteil S."/>
            <person name="Calhoun S."/>
            <person name="Haridas S."/>
            <person name="Kuo A."/>
            <person name="Mondo S."/>
            <person name="Pangilinan J."/>
            <person name="Riley R."/>
            <person name="Labutti K."/>
            <person name="Andreopoulos B."/>
            <person name="Lipzen A."/>
            <person name="Chen C."/>
            <person name="Yanf M."/>
            <person name="Daum C."/>
            <person name="Ng V."/>
            <person name="Clum A."/>
            <person name="Ohm R."/>
            <person name="Martin F."/>
            <person name="Silar P."/>
            <person name="Natvig D."/>
            <person name="Lalanne C."/>
            <person name="Gautier V."/>
            <person name="Ament-Velasquez S.L."/>
            <person name="Kruys A."/>
            <person name="Hutchinson M.I."/>
            <person name="Powell A.J."/>
            <person name="Barry K."/>
            <person name="Miller A.N."/>
            <person name="Grigoriev I.V."/>
            <person name="Debuchy R."/>
            <person name="Gladieux P."/>
            <person name="Thoren M.H."/>
            <person name="Johannesson H."/>
        </authorList>
    </citation>
    <scope>NUCLEOTIDE SEQUENCE</scope>
    <source>
        <strain evidence="1">CBS 731.68</strain>
    </source>
</reference>
<dbReference type="RefSeq" id="XP_062650794.1">
    <property type="nucleotide sequence ID" value="XM_062786140.1"/>
</dbReference>
<gene>
    <name evidence="1" type="ORF">N657DRAFT_186665</name>
</gene>
<evidence type="ECO:0000313" key="2">
    <source>
        <dbReference type="Proteomes" id="UP001302602"/>
    </source>
</evidence>
<dbReference type="EMBL" id="MU853224">
    <property type="protein sequence ID" value="KAK4127023.1"/>
    <property type="molecule type" value="Genomic_DNA"/>
</dbReference>
<dbReference type="Proteomes" id="UP001302602">
    <property type="component" value="Unassembled WGS sequence"/>
</dbReference>
<comment type="caution">
    <text evidence="1">The sequence shown here is derived from an EMBL/GenBank/DDBJ whole genome shotgun (WGS) entry which is preliminary data.</text>
</comment>
<dbReference type="AlphaFoldDB" id="A0AAN6U5V0"/>
<organism evidence="1 2">
    <name type="scientific">Parathielavia appendiculata</name>
    <dbReference type="NCBI Taxonomy" id="2587402"/>
    <lineage>
        <taxon>Eukaryota</taxon>
        <taxon>Fungi</taxon>
        <taxon>Dikarya</taxon>
        <taxon>Ascomycota</taxon>
        <taxon>Pezizomycotina</taxon>
        <taxon>Sordariomycetes</taxon>
        <taxon>Sordariomycetidae</taxon>
        <taxon>Sordariales</taxon>
        <taxon>Chaetomiaceae</taxon>
        <taxon>Parathielavia</taxon>
    </lineage>
</organism>
<accession>A0AAN6U5V0</accession>
<sequence length="188" mass="21426">MDNLREQPVQVQILASDAQYKEQYNESVGGLPLPEFCMPGRARSCCIKSMGSSWTCRCCFLAWLQQRCRFAEDVGEDNVEQSCVSRRHLNLVLLQPLLDGVLKLGIFIVAPEQGLVERIKKSSLREVFTQKPSIFFSFLEFVAWDRLRSLQLLQPARAQRMSASQRVCLAHCGHTCVEASHAFCCRPW</sequence>
<proteinExistence type="predicted"/>
<evidence type="ECO:0000313" key="1">
    <source>
        <dbReference type="EMBL" id="KAK4127023.1"/>
    </source>
</evidence>
<name>A0AAN6U5V0_9PEZI</name>
<dbReference type="GeneID" id="87822906"/>
<reference evidence="1" key="1">
    <citation type="journal article" date="2023" name="Mol. Phylogenet. Evol.">
        <title>Genome-scale phylogeny and comparative genomics of the fungal order Sordariales.</title>
        <authorList>
            <person name="Hensen N."/>
            <person name="Bonometti L."/>
            <person name="Westerberg I."/>
            <person name="Brannstrom I.O."/>
            <person name="Guillou S."/>
            <person name="Cros-Aarteil S."/>
            <person name="Calhoun S."/>
            <person name="Haridas S."/>
            <person name="Kuo A."/>
            <person name="Mondo S."/>
            <person name="Pangilinan J."/>
            <person name="Riley R."/>
            <person name="LaButti K."/>
            <person name="Andreopoulos B."/>
            <person name="Lipzen A."/>
            <person name="Chen C."/>
            <person name="Yan M."/>
            <person name="Daum C."/>
            <person name="Ng V."/>
            <person name="Clum A."/>
            <person name="Steindorff A."/>
            <person name="Ohm R.A."/>
            <person name="Martin F."/>
            <person name="Silar P."/>
            <person name="Natvig D.O."/>
            <person name="Lalanne C."/>
            <person name="Gautier V."/>
            <person name="Ament-Velasquez S.L."/>
            <person name="Kruys A."/>
            <person name="Hutchinson M.I."/>
            <person name="Powell A.J."/>
            <person name="Barry K."/>
            <person name="Miller A.N."/>
            <person name="Grigoriev I.V."/>
            <person name="Debuchy R."/>
            <person name="Gladieux P."/>
            <person name="Hiltunen Thoren M."/>
            <person name="Johannesson H."/>
        </authorList>
    </citation>
    <scope>NUCLEOTIDE SEQUENCE</scope>
    <source>
        <strain evidence="1">CBS 731.68</strain>
    </source>
</reference>